<keyword evidence="8" id="KW-1185">Reference proteome</keyword>
<dbReference type="STRING" id="218140.BPSY_0146"/>
<feature type="transmembrane region" description="Helical" evidence="6">
    <location>
        <begin position="176"/>
        <end position="194"/>
    </location>
</feature>
<feature type="transmembrane region" description="Helical" evidence="6">
    <location>
        <begin position="215"/>
        <end position="240"/>
    </location>
</feature>
<dbReference type="Proteomes" id="UP000029050">
    <property type="component" value="Unassembled WGS sequence"/>
</dbReference>
<keyword evidence="2" id="KW-1003">Cell membrane</keyword>
<evidence type="ECO:0000256" key="6">
    <source>
        <dbReference type="SAM" id="Phobius"/>
    </source>
</evidence>
<feature type="transmembrane region" description="Helical" evidence="6">
    <location>
        <begin position="448"/>
        <end position="470"/>
    </location>
</feature>
<feature type="transmembrane region" description="Helical" evidence="6">
    <location>
        <begin position="5"/>
        <end position="26"/>
    </location>
</feature>
<feature type="transmembrane region" description="Helical" evidence="6">
    <location>
        <begin position="143"/>
        <end position="164"/>
    </location>
</feature>
<evidence type="ECO:0000256" key="2">
    <source>
        <dbReference type="ARBA" id="ARBA00022475"/>
    </source>
</evidence>
<reference evidence="7 8" key="1">
    <citation type="submission" date="2014-03" db="EMBL/GenBank/DDBJ databases">
        <title>Genomics of Bifidobacteria.</title>
        <authorList>
            <person name="Ventura M."/>
            <person name="Milani C."/>
            <person name="Lugli G.A."/>
        </authorList>
    </citation>
    <scope>NUCLEOTIDE SEQUENCE [LARGE SCALE GENOMIC DNA]</scope>
    <source>
        <strain evidence="7 8">LMG 21775</strain>
    </source>
</reference>
<feature type="transmembrane region" description="Helical" evidence="6">
    <location>
        <begin position="74"/>
        <end position="97"/>
    </location>
</feature>
<dbReference type="Pfam" id="PF01943">
    <property type="entry name" value="Polysacc_synt"/>
    <property type="match status" value="1"/>
</dbReference>
<evidence type="ECO:0000313" key="8">
    <source>
        <dbReference type="Proteomes" id="UP000029050"/>
    </source>
</evidence>
<feature type="transmembrane region" description="Helical" evidence="6">
    <location>
        <begin position="418"/>
        <end position="436"/>
    </location>
</feature>
<feature type="transmembrane region" description="Helical" evidence="6">
    <location>
        <begin position="332"/>
        <end position="350"/>
    </location>
</feature>
<organism evidence="7 8">
    <name type="scientific">Bifidobacterium psychraerophilum</name>
    <dbReference type="NCBI Taxonomy" id="218140"/>
    <lineage>
        <taxon>Bacteria</taxon>
        <taxon>Bacillati</taxon>
        <taxon>Actinomycetota</taxon>
        <taxon>Actinomycetes</taxon>
        <taxon>Bifidobacteriales</taxon>
        <taxon>Bifidobacteriaceae</taxon>
        <taxon>Bifidobacterium</taxon>
    </lineage>
</organism>
<protein>
    <submittedName>
        <fullName evidence="7">Polysaccharide biosynthesis protein</fullName>
    </submittedName>
</protein>
<evidence type="ECO:0000313" key="7">
    <source>
        <dbReference type="EMBL" id="KFI84268.1"/>
    </source>
</evidence>
<keyword evidence="4 6" id="KW-1133">Transmembrane helix</keyword>
<dbReference type="EMBL" id="JGZI01000002">
    <property type="protein sequence ID" value="KFI84268.1"/>
    <property type="molecule type" value="Genomic_DNA"/>
</dbReference>
<comment type="caution">
    <text evidence="7">The sequence shown here is derived from an EMBL/GenBank/DDBJ whole genome shotgun (WGS) entry which is preliminary data.</text>
</comment>
<keyword evidence="5 6" id="KW-0472">Membrane</keyword>
<dbReference type="PANTHER" id="PTHR30250">
    <property type="entry name" value="PST FAMILY PREDICTED COLANIC ACID TRANSPORTER"/>
    <property type="match status" value="1"/>
</dbReference>
<dbReference type="eggNOG" id="COG2244">
    <property type="taxonomic scope" value="Bacteria"/>
</dbReference>
<dbReference type="InterPro" id="IPR002797">
    <property type="entry name" value="Polysacc_synth"/>
</dbReference>
<sequence length="492" mass="54025">MRRGLVLNLVSNVVFFVAGYAIHFFLGNTMPAASYGIVGTIMTVLDFEYMFLSNGARQSLAKEISMRRYDVGDVIRKSILFQLVLVAVFFCINFFGAPLFGVVLNDPSLAIYFRIAAFLVPANGMFVLLLGINDGIQRFSTSALLNTIYPIAKLSVIPLILFVFQNDPVAGMEIGYLLALLFSIALGCISLIRHRKELIFKGNATIPFRTIAHNTLSFSIFFIMVSLVLSMDTLIVKSVVEPAAMAGYYTGAVNFGKLSYYLMTAFFTIILPVVANAIGRNDVHKAIERVKQFITMIVSLILPIPVVVSASSASLLVSFYHPAYAVAADTLSFLSLSSFFMGMTVLLNMVHTSFSSNRFSDFLSICSLVVVIPIFIVTAKFGGITHIALASMMCTAVTMVISYLVVMRKTGNVITRKALIAIVSNIILWVVVRILFKVFGIEELAEIALVYAVIYAVYVALMLSTHVVSIPKDLLPGFRKQADSRDTHGTLD</sequence>
<feature type="transmembrane region" description="Helical" evidence="6">
    <location>
        <begin position="109"/>
        <end position="131"/>
    </location>
</feature>
<evidence type="ECO:0000256" key="3">
    <source>
        <dbReference type="ARBA" id="ARBA00022692"/>
    </source>
</evidence>
<dbReference type="AlphaFoldDB" id="A0A087CLW8"/>
<evidence type="ECO:0000256" key="1">
    <source>
        <dbReference type="ARBA" id="ARBA00004651"/>
    </source>
</evidence>
<feature type="transmembrane region" description="Helical" evidence="6">
    <location>
        <begin position="387"/>
        <end position="406"/>
    </location>
</feature>
<evidence type="ECO:0000256" key="4">
    <source>
        <dbReference type="ARBA" id="ARBA00022989"/>
    </source>
</evidence>
<feature type="transmembrane region" description="Helical" evidence="6">
    <location>
        <begin position="300"/>
        <end position="320"/>
    </location>
</feature>
<evidence type="ECO:0000256" key="5">
    <source>
        <dbReference type="ARBA" id="ARBA00023136"/>
    </source>
</evidence>
<dbReference type="PANTHER" id="PTHR30250:SF11">
    <property type="entry name" value="O-ANTIGEN TRANSPORTER-RELATED"/>
    <property type="match status" value="1"/>
</dbReference>
<dbReference type="InterPro" id="IPR050833">
    <property type="entry name" value="Poly_Biosynth_Transport"/>
</dbReference>
<gene>
    <name evidence="7" type="ORF">BPSY_0146</name>
</gene>
<comment type="subcellular location">
    <subcellularLocation>
        <location evidence="1">Cell membrane</location>
        <topology evidence="1">Multi-pass membrane protein</topology>
    </subcellularLocation>
</comment>
<feature type="transmembrane region" description="Helical" evidence="6">
    <location>
        <begin position="32"/>
        <end position="53"/>
    </location>
</feature>
<feature type="transmembrane region" description="Helical" evidence="6">
    <location>
        <begin position="260"/>
        <end position="279"/>
    </location>
</feature>
<feature type="transmembrane region" description="Helical" evidence="6">
    <location>
        <begin position="362"/>
        <end position="381"/>
    </location>
</feature>
<dbReference type="GO" id="GO:0005886">
    <property type="term" value="C:plasma membrane"/>
    <property type="evidence" value="ECO:0007669"/>
    <property type="project" value="UniProtKB-SubCell"/>
</dbReference>
<name>A0A087CLW8_9BIFI</name>
<keyword evidence="3 6" id="KW-0812">Transmembrane</keyword>
<accession>A0A087CLW8</accession>
<proteinExistence type="predicted"/>